<reference evidence="2" key="1">
    <citation type="journal article" date="2023" name="bioRxiv">
        <title>Improved chromosome-level genome assembly for marigold (Tagetes erecta).</title>
        <authorList>
            <person name="Jiang F."/>
            <person name="Yuan L."/>
            <person name="Wang S."/>
            <person name="Wang H."/>
            <person name="Xu D."/>
            <person name="Wang A."/>
            <person name="Fan W."/>
        </authorList>
    </citation>
    <scope>NUCLEOTIDE SEQUENCE</scope>
    <source>
        <strain evidence="2">WSJ</strain>
        <tissue evidence="2">Leaf</tissue>
    </source>
</reference>
<protein>
    <submittedName>
        <fullName evidence="2">Uncharacterized protein</fullName>
    </submittedName>
</protein>
<name>A0AAD8KCP9_TARER</name>
<dbReference type="AlphaFoldDB" id="A0AAD8KCP9"/>
<keyword evidence="1" id="KW-0812">Transmembrane</keyword>
<keyword evidence="1" id="KW-1133">Transmembrane helix</keyword>
<dbReference type="EMBL" id="JAUHHV010000007">
    <property type="protein sequence ID" value="KAK1419198.1"/>
    <property type="molecule type" value="Genomic_DNA"/>
</dbReference>
<dbReference type="Proteomes" id="UP001229421">
    <property type="component" value="Unassembled WGS sequence"/>
</dbReference>
<keyword evidence="3" id="KW-1185">Reference proteome</keyword>
<evidence type="ECO:0000313" key="2">
    <source>
        <dbReference type="EMBL" id="KAK1419198.1"/>
    </source>
</evidence>
<evidence type="ECO:0000313" key="3">
    <source>
        <dbReference type="Proteomes" id="UP001229421"/>
    </source>
</evidence>
<evidence type="ECO:0000256" key="1">
    <source>
        <dbReference type="SAM" id="Phobius"/>
    </source>
</evidence>
<gene>
    <name evidence="2" type="ORF">QVD17_28360</name>
</gene>
<sequence>MVQLHSNSERFRGDASDRFRVQIISYIQTDRMFASFFFFFFQLDAYAIFSLPITSTIFVFRLIRALV</sequence>
<feature type="transmembrane region" description="Helical" evidence="1">
    <location>
        <begin position="46"/>
        <end position="63"/>
    </location>
</feature>
<keyword evidence="1" id="KW-0472">Membrane</keyword>
<comment type="caution">
    <text evidence="2">The sequence shown here is derived from an EMBL/GenBank/DDBJ whole genome shotgun (WGS) entry which is preliminary data.</text>
</comment>
<accession>A0AAD8KCP9</accession>
<proteinExistence type="predicted"/>
<organism evidence="2 3">
    <name type="scientific">Tagetes erecta</name>
    <name type="common">African marigold</name>
    <dbReference type="NCBI Taxonomy" id="13708"/>
    <lineage>
        <taxon>Eukaryota</taxon>
        <taxon>Viridiplantae</taxon>
        <taxon>Streptophyta</taxon>
        <taxon>Embryophyta</taxon>
        <taxon>Tracheophyta</taxon>
        <taxon>Spermatophyta</taxon>
        <taxon>Magnoliopsida</taxon>
        <taxon>eudicotyledons</taxon>
        <taxon>Gunneridae</taxon>
        <taxon>Pentapetalae</taxon>
        <taxon>asterids</taxon>
        <taxon>campanulids</taxon>
        <taxon>Asterales</taxon>
        <taxon>Asteraceae</taxon>
        <taxon>Asteroideae</taxon>
        <taxon>Heliantheae alliance</taxon>
        <taxon>Tageteae</taxon>
        <taxon>Tagetes</taxon>
    </lineage>
</organism>